<dbReference type="Proteomes" id="UP000033710">
    <property type="component" value="Unassembled WGS sequence"/>
</dbReference>
<reference evidence="1 2" key="2">
    <citation type="journal article" date="2015" name="Eukaryot. Cell">
        <title>Asexual propagation of a virulent clone complex in a human and feline outbreak of sporotrichosis.</title>
        <authorList>
            <person name="Teixeira Mde M."/>
            <person name="Rodrigues A.M."/>
            <person name="Tsui C.K."/>
            <person name="de Almeida L.G."/>
            <person name="Van Diepeningen A.D."/>
            <person name="van den Ende B.G."/>
            <person name="Fernandes G.F."/>
            <person name="Kano R."/>
            <person name="Hamelin R.C."/>
            <person name="Lopes-Bezerra L.M."/>
            <person name="Vasconcelos A.T."/>
            <person name="de Hoog S."/>
            <person name="de Camargo Z.P."/>
            <person name="Felipe M.S."/>
        </authorList>
    </citation>
    <scope>NUCLEOTIDE SEQUENCE [LARGE SCALE GENOMIC DNA]</scope>
    <source>
        <strain evidence="1 2">1099-18</strain>
    </source>
</reference>
<dbReference type="RefSeq" id="XP_016584967.1">
    <property type="nucleotide sequence ID" value="XM_016730457.1"/>
</dbReference>
<dbReference type="AlphaFoldDB" id="A0A0F2M2D0"/>
<reference evidence="1 2" key="1">
    <citation type="journal article" date="2014" name="BMC Genomics">
        <title>Comparative genomics of the major fungal agents of human and animal Sporotrichosis: Sporothrix schenckii and Sporothrix brasiliensis.</title>
        <authorList>
            <person name="Teixeira M.M."/>
            <person name="de Almeida L.G."/>
            <person name="Kubitschek-Barreira P."/>
            <person name="Alves F.L."/>
            <person name="Kioshima E.S."/>
            <person name="Abadio A.K."/>
            <person name="Fernandes L."/>
            <person name="Derengowski L.S."/>
            <person name="Ferreira K.S."/>
            <person name="Souza R.C."/>
            <person name="Ruiz J.C."/>
            <person name="de Andrade N.C."/>
            <person name="Paes H.C."/>
            <person name="Nicola A.M."/>
            <person name="Albuquerque P."/>
            <person name="Gerber A.L."/>
            <person name="Martins V.P."/>
            <person name="Peconick L.D."/>
            <person name="Neto A.V."/>
            <person name="Chaucanez C.B."/>
            <person name="Silva P.A."/>
            <person name="Cunha O.L."/>
            <person name="de Oliveira F.F."/>
            <person name="dos Santos T.C."/>
            <person name="Barros A.L."/>
            <person name="Soares M.A."/>
            <person name="de Oliveira L.M."/>
            <person name="Marini M.M."/>
            <person name="Villalobos-Duno H."/>
            <person name="Cunha M.M."/>
            <person name="de Hoog S."/>
            <person name="da Silveira J.F."/>
            <person name="Henrissat B."/>
            <person name="Nino-Vega G.A."/>
            <person name="Cisalpino P.S."/>
            <person name="Mora-Montes H.M."/>
            <person name="Almeida S.R."/>
            <person name="Stajich J.E."/>
            <person name="Lopes-Bezerra L.M."/>
            <person name="Vasconcelos A.T."/>
            <person name="Felipe M.S."/>
        </authorList>
    </citation>
    <scope>NUCLEOTIDE SEQUENCE [LARGE SCALE GENOMIC DNA]</scope>
    <source>
        <strain evidence="1 2">1099-18</strain>
    </source>
</reference>
<evidence type="ECO:0000313" key="1">
    <source>
        <dbReference type="EMBL" id="KJR82291.1"/>
    </source>
</evidence>
<evidence type="ECO:0000313" key="2">
    <source>
        <dbReference type="Proteomes" id="UP000033710"/>
    </source>
</evidence>
<name>A0A0F2M2D0_SPOSC</name>
<dbReference type="EMBL" id="AXCR01000010">
    <property type="protein sequence ID" value="KJR82291.1"/>
    <property type="molecule type" value="Genomic_DNA"/>
</dbReference>
<gene>
    <name evidence="1" type="ORF">SPSK_03620</name>
</gene>
<dbReference type="KEGG" id="ssck:SPSK_03620"/>
<organism evidence="1 2">
    <name type="scientific">Sporothrix schenckii 1099-18</name>
    <dbReference type="NCBI Taxonomy" id="1397361"/>
    <lineage>
        <taxon>Eukaryota</taxon>
        <taxon>Fungi</taxon>
        <taxon>Dikarya</taxon>
        <taxon>Ascomycota</taxon>
        <taxon>Pezizomycotina</taxon>
        <taxon>Sordariomycetes</taxon>
        <taxon>Sordariomycetidae</taxon>
        <taxon>Ophiostomatales</taxon>
        <taxon>Ophiostomataceae</taxon>
        <taxon>Sporothrix</taxon>
    </lineage>
</organism>
<comment type="caution">
    <text evidence="1">The sequence shown here is derived from an EMBL/GenBank/DDBJ whole genome shotgun (WGS) entry which is preliminary data.</text>
</comment>
<accession>A0A0F2M2D0</accession>
<protein>
    <submittedName>
        <fullName evidence="1">Uncharacterized protein</fullName>
    </submittedName>
</protein>
<dbReference type="GeneID" id="27665734"/>
<dbReference type="VEuPathDB" id="FungiDB:SPSK_03620"/>
<sequence length="230" mass="25989">MGKRQERKRSPTRPKRGQEQGWFGLASFPFHARNYSFFSRGRNDHNERDFCSRKLAQEDNYPRITKWGAVTPEIETTSYYILVCRNGPAQQPSANGAHGACHVLFVDTPNRNEQSCLEFAPDACGMPPNPGLAFPPSRSASDRMPVMLFATQFDHSSQTLSREVDAQFLCKQRSVDSVELLNVNDYKDLRAETAPVAVATSCNLSHSTRHGTEGRSMFRWLPSFMNRVTP</sequence>
<proteinExistence type="predicted"/>